<dbReference type="InterPro" id="IPR002160">
    <property type="entry name" value="Prot_inh_Kunz-lg"/>
</dbReference>
<evidence type="ECO:0000256" key="2">
    <source>
        <dbReference type="SAM" id="SignalP"/>
    </source>
</evidence>
<dbReference type="GO" id="GO:0004866">
    <property type="term" value="F:endopeptidase inhibitor activity"/>
    <property type="evidence" value="ECO:0007669"/>
    <property type="project" value="InterPro"/>
</dbReference>
<protein>
    <submittedName>
        <fullName evidence="3">Proteinase inhibitor I3</fullName>
    </submittedName>
</protein>
<dbReference type="Pfam" id="PF00197">
    <property type="entry name" value="Kunitz_legume"/>
    <property type="match status" value="1"/>
</dbReference>
<dbReference type="PANTHER" id="PTHR33107:SF5">
    <property type="entry name" value="KUNITZ TRYPSIN INHIBITOR 5"/>
    <property type="match status" value="1"/>
</dbReference>
<dbReference type="InterPro" id="IPR011065">
    <property type="entry name" value="Kunitz_inhibitor_STI-like_sf"/>
</dbReference>
<dbReference type="OrthoDB" id="1872570at2759"/>
<dbReference type="PANTHER" id="PTHR33107">
    <property type="entry name" value="KUNITZ TRYPSIN INHIBITOR 2"/>
    <property type="match status" value="1"/>
</dbReference>
<feature type="chain" id="PRO_5015415678" evidence="2">
    <location>
        <begin position="22"/>
        <end position="198"/>
    </location>
</feature>
<name>A0A2U1KJK8_ARTAN</name>
<accession>A0A2U1KJK8</accession>
<sequence>MKIPISVFVIISILSISYVRSQSPVVDTDGMPLVTGPTYYIVPAVSGSGGGVKLAPTTLNQTCPLDVAQENNEQLNGLPQTFSLAIPNRGGVIRESSDLNIIFSGATTCGQRAIWRVEDSNGQRVVTSRGTFGNPGASTISNWFKFKKYDNDYKIVFCPTVCNTCRPACGEVGSTIAKNGRRSLLLSSNPLKVKFKKA</sequence>
<proteinExistence type="inferred from homology"/>
<keyword evidence="2" id="KW-0732">Signal</keyword>
<keyword evidence="4" id="KW-1185">Reference proteome</keyword>
<gene>
    <name evidence="3" type="ORF">CTI12_AA592400</name>
</gene>
<dbReference type="SUPFAM" id="SSF50386">
    <property type="entry name" value="STI-like"/>
    <property type="match status" value="1"/>
</dbReference>
<comment type="caution">
    <text evidence="3">The sequence shown here is derived from an EMBL/GenBank/DDBJ whole genome shotgun (WGS) entry which is preliminary data.</text>
</comment>
<reference evidence="3 4" key="1">
    <citation type="journal article" date="2018" name="Mol. Plant">
        <title>The genome of Artemisia annua provides insight into the evolution of Asteraceae family and artemisinin biosynthesis.</title>
        <authorList>
            <person name="Shen Q."/>
            <person name="Zhang L."/>
            <person name="Liao Z."/>
            <person name="Wang S."/>
            <person name="Yan T."/>
            <person name="Shi P."/>
            <person name="Liu M."/>
            <person name="Fu X."/>
            <person name="Pan Q."/>
            <person name="Wang Y."/>
            <person name="Lv Z."/>
            <person name="Lu X."/>
            <person name="Zhang F."/>
            <person name="Jiang W."/>
            <person name="Ma Y."/>
            <person name="Chen M."/>
            <person name="Hao X."/>
            <person name="Li L."/>
            <person name="Tang Y."/>
            <person name="Lv G."/>
            <person name="Zhou Y."/>
            <person name="Sun X."/>
            <person name="Brodelius P.E."/>
            <person name="Rose J.K.C."/>
            <person name="Tang K."/>
        </authorList>
    </citation>
    <scope>NUCLEOTIDE SEQUENCE [LARGE SCALE GENOMIC DNA]</scope>
    <source>
        <strain evidence="4">cv. Huhao1</strain>
        <tissue evidence="3">Leaf</tissue>
    </source>
</reference>
<dbReference type="SMART" id="SM00452">
    <property type="entry name" value="STI"/>
    <property type="match status" value="1"/>
</dbReference>
<dbReference type="Gene3D" id="2.80.10.50">
    <property type="match status" value="1"/>
</dbReference>
<dbReference type="PRINTS" id="PR00291">
    <property type="entry name" value="KUNITZINHBTR"/>
</dbReference>
<dbReference type="STRING" id="35608.A0A2U1KJK8"/>
<dbReference type="CDD" id="cd23375">
    <property type="entry name" value="beta-trefoil_STI_VvMLP-like"/>
    <property type="match status" value="1"/>
</dbReference>
<comment type="similarity">
    <text evidence="1">Belongs to the protease inhibitor I3 (leguminous Kunitz-type inhibitor) family.</text>
</comment>
<evidence type="ECO:0000313" key="4">
    <source>
        <dbReference type="Proteomes" id="UP000245207"/>
    </source>
</evidence>
<evidence type="ECO:0000313" key="3">
    <source>
        <dbReference type="EMBL" id="PWA36945.1"/>
    </source>
</evidence>
<feature type="signal peptide" evidence="2">
    <location>
        <begin position="1"/>
        <end position="21"/>
    </location>
</feature>
<dbReference type="EMBL" id="PKPP01017452">
    <property type="protein sequence ID" value="PWA36945.1"/>
    <property type="molecule type" value="Genomic_DNA"/>
</dbReference>
<dbReference type="Proteomes" id="UP000245207">
    <property type="component" value="Unassembled WGS sequence"/>
</dbReference>
<organism evidence="3 4">
    <name type="scientific">Artemisia annua</name>
    <name type="common">Sweet wormwood</name>
    <dbReference type="NCBI Taxonomy" id="35608"/>
    <lineage>
        <taxon>Eukaryota</taxon>
        <taxon>Viridiplantae</taxon>
        <taxon>Streptophyta</taxon>
        <taxon>Embryophyta</taxon>
        <taxon>Tracheophyta</taxon>
        <taxon>Spermatophyta</taxon>
        <taxon>Magnoliopsida</taxon>
        <taxon>eudicotyledons</taxon>
        <taxon>Gunneridae</taxon>
        <taxon>Pentapetalae</taxon>
        <taxon>asterids</taxon>
        <taxon>campanulids</taxon>
        <taxon>Asterales</taxon>
        <taxon>Asteraceae</taxon>
        <taxon>Asteroideae</taxon>
        <taxon>Anthemideae</taxon>
        <taxon>Artemisiinae</taxon>
        <taxon>Artemisia</taxon>
    </lineage>
</organism>
<dbReference type="AlphaFoldDB" id="A0A2U1KJK8"/>
<evidence type="ECO:0000256" key="1">
    <source>
        <dbReference type="ARBA" id="ARBA00005440"/>
    </source>
</evidence>